<proteinExistence type="predicted"/>
<keyword evidence="2" id="KW-1185">Reference proteome</keyword>
<evidence type="ECO:0000313" key="1">
    <source>
        <dbReference type="EMBL" id="KAJ2969273.1"/>
    </source>
</evidence>
<comment type="caution">
    <text evidence="1">The sequence shown here is derived from an EMBL/GenBank/DDBJ whole genome shotgun (WGS) entry which is preliminary data.</text>
</comment>
<reference evidence="1" key="1">
    <citation type="submission" date="2022-08" db="EMBL/GenBank/DDBJ databases">
        <title>Genome Sequence of Lecanicillium fungicola.</title>
        <authorList>
            <person name="Buettner E."/>
        </authorList>
    </citation>
    <scope>NUCLEOTIDE SEQUENCE</scope>
    <source>
        <strain evidence="1">Babe33</strain>
    </source>
</reference>
<gene>
    <name evidence="1" type="ORF">NQ176_g8752</name>
</gene>
<protein>
    <submittedName>
        <fullName evidence="1">Uncharacterized protein</fullName>
    </submittedName>
</protein>
<accession>A0ACC1MSV6</accession>
<organism evidence="1 2">
    <name type="scientific">Zarea fungicola</name>
    <dbReference type="NCBI Taxonomy" id="93591"/>
    <lineage>
        <taxon>Eukaryota</taxon>
        <taxon>Fungi</taxon>
        <taxon>Dikarya</taxon>
        <taxon>Ascomycota</taxon>
        <taxon>Pezizomycotina</taxon>
        <taxon>Sordariomycetes</taxon>
        <taxon>Hypocreomycetidae</taxon>
        <taxon>Hypocreales</taxon>
        <taxon>Cordycipitaceae</taxon>
        <taxon>Zarea</taxon>
    </lineage>
</organism>
<dbReference type="EMBL" id="JANJQO010001783">
    <property type="protein sequence ID" value="KAJ2969273.1"/>
    <property type="molecule type" value="Genomic_DNA"/>
</dbReference>
<evidence type="ECO:0000313" key="2">
    <source>
        <dbReference type="Proteomes" id="UP001143910"/>
    </source>
</evidence>
<name>A0ACC1MSV6_9HYPO</name>
<dbReference type="Proteomes" id="UP001143910">
    <property type="component" value="Unassembled WGS sequence"/>
</dbReference>
<sequence length="548" mass="60186">MDAADTKLDIAHHEMIPSRHDGVADDDASSSAPPMNKNADVAAGIIGTEPVRLTEEDSRRICRKTDRVILSILVWVYFLQILDKSVLGYGATYGLKEDTGLTGNQYSLVGSMAAIAQLAWQPFSSYLIVKVPHRILMPSLCLGWGIAQACMAASKTFGHLLATRFFLGLFEAGCLPLFSIITSQWYRRAEQPIRIAAWYGTNGAATIIAAALSYGLGHISSPLLKEWQIIFLFVGLITIASAPVVYWKLDNDIPSARFLTEQEKVQAIERLRANQTGTGNREFKMKHLLETALEPKSYLWIAMAMLLNIGASVANTFGPLIINGLHFDKYTSSLLNMPFGALQLMVILLASYLAQKAKLKAAILVLFVLPVVAGLAILYSVKRDDSARAALLVGYYLLAFLFGGNPLIVTWIVGNTAGTTKKSVVMSLYNAASSAGNIVGPILFNSADAPAYKPGLRACLGIFVTLVAVILIQWANLVMLNKLQEKRRVRNGKAAKVIDRSMEDRYHDFQDDPDNNTETGGVIPEQRLGQNAFKDLTDRENDEFVYIY</sequence>